<dbReference type="Proteomes" id="UP000095657">
    <property type="component" value="Unassembled WGS sequence"/>
</dbReference>
<gene>
    <name evidence="1" type="ORF">ERS852494_01117</name>
    <name evidence="2" type="ORF">ERS852558_00728</name>
</gene>
<evidence type="ECO:0000313" key="1">
    <source>
        <dbReference type="EMBL" id="CUO92718.1"/>
    </source>
</evidence>
<evidence type="ECO:0000313" key="2">
    <source>
        <dbReference type="EMBL" id="CUP66589.1"/>
    </source>
</evidence>
<dbReference type="STRING" id="47678.ERS852494_01117"/>
<evidence type="ECO:0000313" key="4">
    <source>
        <dbReference type="Proteomes" id="UP000095725"/>
    </source>
</evidence>
<evidence type="ECO:0000313" key="3">
    <source>
        <dbReference type="Proteomes" id="UP000095657"/>
    </source>
</evidence>
<dbReference type="EMBL" id="CZAI01000002">
    <property type="protein sequence ID" value="CUO92718.1"/>
    <property type="molecule type" value="Genomic_DNA"/>
</dbReference>
<dbReference type="Proteomes" id="UP000095725">
    <property type="component" value="Unassembled WGS sequence"/>
</dbReference>
<protein>
    <submittedName>
        <fullName evidence="2">Uncharacterized protein</fullName>
    </submittedName>
</protein>
<organism evidence="2 4">
    <name type="scientific">Bacteroides caccae</name>
    <dbReference type="NCBI Taxonomy" id="47678"/>
    <lineage>
        <taxon>Bacteria</taxon>
        <taxon>Pseudomonadati</taxon>
        <taxon>Bacteroidota</taxon>
        <taxon>Bacteroidia</taxon>
        <taxon>Bacteroidales</taxon>
        <taxon>Bacteroidaceae</taxon>
        <taxon>Bacteroides</taxon>
    </lineage>
</organism>
<dbReference type="AlphaFoldDB" id="A0A174Q918"/>
<reference evidence="3 4" key="1">
    <citation type="submission" date="2015-09" db="EMBL/GenBank/DDBJ databases">
        <authorList>
            <consortium name="Pathogen Informatics"/>
        </authorList>
    </citation>
    <scope>NUCLEOTIDE SEQUENCE [LARGE SCALE GENOMIC DNA]</scope>
    <source>
        <strain evidence="1 3">2789STDY5834880</strain>
        <strain evidence="2 4">2789STDY5834946</strain>
    </source>
</reference>
<sequence length="60" mass="6849">MIKISKRNIIFSLNKKAVTSQLPPSYSEKTLVLPNIYYQKEINIHDTATKRLGNPNDSDT</sequence>
<proteinExistence type="predicted"/>
<name>A0A174Q918_9BACE</name>
<dbReference type="EMBL" id="CZBL01000002">
    <property type="protein sequence ID" value="CUP66589.1"/>
    <property type="molecule type" value="Genomic_DNA"/>
</dbReference>
<accession>A0A174Q918</accession>